<feature type="domain" description="AMP-dependent synthetase/ligase" evidence="1">
    <location>
        <begin position="174"/>
        <end position="215"/>
    </location>
</feature>
<dbReference type="GO" id="GO:0005737">
    <property type="term" value="C:cytoplasm"/>
    <property type="evidence" value="ECO:0007669"/>
    <property type="project" value="TreeGrafter"/>
</dbReference>
<dbReference type="InterPro" id="IPR000873">
    <property type="entry name" value="AMP-dep_synth/lig_dom"/>
</dbReference>
<name>A0A6G3XBE3_9ACTN</name>
<evidence type="ECO:0000259" key="1">
    <source>
        <dbReference type="Pfam" id="PF00501"/>
    </source>
</evidence>
<proteinExistence type="predicted"/>
<dbReference type="EMBL" id="JAAGMN010005408">
    <property type="protein sequence ID" value="NEE15135.1"/>
    <property type="molecule type" value="Genomic_DNA"/>
</dbReference>
<gene>
    <name evidence="3" type="ORF">G3M58_52835</name>
</gene>
<dbReference type="Gene3D" id="3.30.559.30">
    <property type="entry name" value="Nonribosomal peptide synthetase, condensation domain"/>
    <property type="match status" value="1"/>
</dbReference>
<feature type="non-terminal residue" evidence="3">
    <location>
        <position position="216"/>
    </location>
</feature>
<dbReference type="Pfam" id="PF00668">
    <property type="entry name" value="Condensation"/>
    <property type="match status" value="1"/>
</dbReference>
<dbReference type="Gene3D" id="3.40.50.980">
    <property type="match status" value="1"/>
</dbReference>
<dbReference type="AlphaFoldDB" id="A0A6G3XBE3"/>
<dbReference type="InterPro" id="IPR001242">
    <property type="entry name" value="Condensation_dom"/>
</dbReference>
<evidence type="ECO:0000259" key="2">
    <source>
        <dbReference type="Pfam" id="PF00668"/>
    </source>
</evidence>
<accession>A0A6G3XBE3</accession>
<dbReference type="Pfam" id="PF00501">
    <property type="entry name" value="AMP-binding"/>
    <property type="match status" value="1"/>
</dbReference>
<reference evidence="3" key="1">
    <citation type="submission" date="2020-01" db="EMBL/GenBank/DDBJ databases">
        <title>Insect and environment-associated Actinomycetes.</title>
        <authorList>
            <person name="Currrie C."/>
            <person name="Chevrette M."/>
            <person name="Carlson C."/>
            <person name="Stubbendieck R."/>
            <person name="Wendt-Pienkowski E."/>
        </authorList>
    </citation>
    <scope>NUCLEOTIDE SEQUENCE</scope>
    <source>
        <strain evidence="3">SID7499</strain>
    </source>
</reference>
<dbReference type="SUPFAM" id="SSF52777">
    <property type="entry name" value="CoA-dependent acyltransferases"/>
    <property type="match status" value="1"/>
</dbReference>
<feature type="non-terminal residue" evidence="3">
    <location>
        <position position="1"/>
    </location>
</feature>
<dbReference type="PANTHER" id="PTHR45527">
    <property type="entry name" value="NONRIBOSOMAL PEPTIDE SYNTHETASE"/>
    <property type="match status" value="1"/>
</dbReference>
<dbReference type="GO" id="GO:0003824">
    <property type="term" value="F:catalytic activity"/>
    <property type="evidence" value="ECO:0007669"/>
    <property type="project" value="InterPro"/>
</dbReference>
<protein>
    <submittedName>
        <fullName evidence="3">AMP-binding protein</fullName>
    </submittedName>
</protein>
<dbReference type="GO" id="GO:0044550">
    <property type="term" value="P:secondary metabolite biosynthetic process"/>
    <property type="evidence" value="ECO:0007669"/>
    <property type="project" value="TreeGrafter"/>
</dbReference>
<dbReference type="GO" id="GO:0043041">
    <property type="term" value="P:amino acid activation for nonribosomal peptide biosynthetic process"/>
    <property type="evidence" value="ECO:0007669"/>
    <property type="project" value="TreeGrafter"/>
</dbReference>
<feature type="domain" description="Condensation" evidence="2">
    <location>
        <begin position="1"/>
        <end position="154"/>
    </location>
</feature>
<dbReference type="SUPFAM" id="SSF56801">
    <property type="entry name" value="Acetyl-CoA synthetase-like"/>
    <property type="match status" value="1"/>
</dbReference>
<dbReference type="PANTHER" id="PTHR45527:SF1">
    <property type="entry name" value="FATTY ACID SYNTHASE"/>
    <property type="match status" value="1"/>
</dbReference>
<dbReference type="GO" id="GO:0031177">
    <property type="term" value="F:phosphopantetheine binding"/>
    <property type="evidence" value="ECO:0007669"/>
    <property type="project" value="TreeGrafter"/>
</dbReference>
<organism evidence="3">
    <name type="scientific">Streptomyces sp. SID7499</name>
    <dbReference type="NCBI Taxonomy" id="2706086"/>
    <lineage>
        <taxon>Bacteria</taxon>
        <taxon>Bacillati</taxon>
        <taxon>Actinomycetota</taxon>
        <taxon>Actinomycetes</taxon>
        <taxon>Kitasatosporales</taxon>
        <taxon>Streptomycetaceae</taxon>
        <taxon>Streptomyces</taxon>
    </lineage>
</organism>
<evidence type="ECO:0000313" key="3">
    <source>
        <dbReference type="EMBL" id="NEE15135.1"/>
    </source>
</evidence>
<sequence>PLRVDIEGARSFGELLERVRQADMTALEHAEVPLDEIVRSLNPSRSAGSHPWFRVVLAYRTAEDTSVEFPGATVDVAMHDTGTAKFDLAVEVSDHGAGGELSGRIAYRTDLFDPGTVDGLADLFIQLLQELPADPRRDVAHCGNTLSDVERYRLLVEFNATAIDAPVRTVPEMFAEQAARWPDKPAVVCEQEQLTYAELDSRSAQLAALLVKHGAG</sequence>
<comment type="caution">
    <text evidence="3">The sequence shown here is derived from an EMBL/GenBank/DDBJ whole genome shotgun (WGS) entry which is preliminary data.</text>
</comment>